<feature type="coiled-coil region" evidence="2">
    <location>
        <begin position="1352"/>
        <end position="1386"/>
    </location>
</feature>
<dbReference type="EMBL" id="RSDG01000119">
    <property type="protein sequence ID" value="RRR42417.1"/>
    <property type="molecule type" value="Genomic_DNA"/>
</dbReference>
<evidence type="ECO:0000256" key="3">
    <source>
        <dbReference type="SAM" id="MobiDB-lite"/>
    </source>
</evidence>
<evidence type="ECO:0000259" key="5">
    <source>
        <dbReference type="Pfam" id="PF04650"/>
    </source>
</evidence>
<protein>
    <submittedName>
        <fullName evidence="8">DUF1542 domain-containing protein</fullName>
    </submittedName>
</protein>
<evidence type="ECO:0000313" key="9">
    <source>
        <dbReference type="Proteomes" id="UP000273973"/>
    </source>
</evidence>
<dbReference type="InterPro" id="IPR044024">
    <property type="entry name" value="aRib"/>
</dbReference>
<feature type="coiled-coil region" evidence="2">
    <location>
        <begin position="1426"/>
        <end position="1453"/>
    </location>
</feature>
<proteinExistence type="predicted"/>
<feature type="domain" description="DUF1542" evidence="6">
    <location>
        <begin position="1985"/>
        <end position="2053"/>
    </location>
</feature>
<dbReference type="Pfam" id="PF07564">
    <property type="entry name" value="DUF1542"/>
    <property type="match status" value="12"/>
</dbReference>
<feature type="region of interest" description="Disordered" evidence="3">
    <location>
        <begin position="48"/>
        <end position="137"/>
    </location>
</feature>
<dbReference type="Pfam" id="PF01468">
    <property type="entry name" value="GA"/>
    <property type="match status" value="3"/>
</dbReference>
<feature type="coiled-coil region" evidence="2">
    <location>
        <begin position="1628"/>
        <end position="1680"/>
    </location>
</feature>
<feature type="domain" description="DUF1542" evidence="6">
    <location>
        <begin position="1725"/>
        <end position="1785"/>
    </location>
</feature>
<feature type="coiled-coil region" evidence="2">
    <location>
        <begin position="1855"/>
        <end position="2005"/>
    </location>
</feature>
<dbReference type="Gene3D" id="3.10.20.890">
    <property type="match status" value="3"/>
</dbReference>
<gene>
    <name evidence="8" type="ORF">EJA00_10980</name>
</gene>
<keyword evidence="2" id="KW-0175">Coiled coil</keyword>
<reference evidence="8 9" key="1">
    <citation type="submission" date="2018-11" db="EMBL/GenBank/DDBJ databases">
        <authorList>
            <person name="Stevens M.J."/>
            <person name="Cernela N."/>
            <person name="Spoerry Serrano N."/>
            <person name="Schmitt S."/>
            <person name="Schrenzel J."/>
            <person name="Stephan R."/>
        </authorList>
    </citation>
    <scope>NUCLEOTIDE SEQUENCE [LARGE SCALE GENOMIC DNA]</scope>
    <source>
        <strain evidence="8 9">SS1014</strain>
    </source>
</reference>
<feature type="domain" description="Atypical Rib" evidence="7">
    <location>
        <begin position="956"/>
        <end position="1023"/>
    </location>
</feature>
<feature type="domain" description="DUF1542" evidence="6">
    <location>
        <begin position="510"/>
        <end position="579"/>
    </location>
</feature>
<feature type="non-terminal residue" evidence="8">
    <location>
        <position position="2233"/>
    </location>
</feature>
<accession>A0A3R8R5F0</accession>
<comment type="caution">
    <text evidence="8">The sequence shown here is derived from an EMBL/GenBank/DDBJ whole genome shotgun (WGS) entry which is preliminary data.</text>
</comment>
<feature type="domain" description="Atypical Rib" evidence="7">
    <location>
        <begin position="357"/>
        <end position="427"/>
    </location>
</feature>
<feature type="domain" description="DUF1542" evidence="6">
    <location>
        <begin position="1182"/>
        <end position="1255"/>
    </location>
</feature>
<keyword evidence="1" id="KW-0732">Signal</keyword>
<dbReference type="NCBIfam" id="TIGR01168">
    <property type="entry name" value="YSIRK_signal"/>
    <property type="match status" value="1"/>
</dbReference>
<feature type="domain" description="DUF1542" evidence="6">
    <location>
        <begin position="2060"/>
        <end position="2116"/>
    </location>
</feature>
<feature type="compositionally biased region" description="Polar residues" evidence="3">
    <location>
        <begin position="54"/>
        <end position="135"/>
    </location>
</feature>
<feature type="domain" description="DUF1542" evidence="6">
    <location>
        <begin position="663"/>
        <end position="733"/>
    </location>
</feature>
<feature type="domain" description="Protein G-related albumin-binding (GA) module" evidence="4">
    <location>
        <begin position="1860"/>
        <end position="1894"/>
    </location>
</feature>
<feature type="domain" description="Atypical Rib" evidence="7">
    <location>
        <begin position="2132"/>
        <end position="2195"/>
    </location>
</feature>
<evidence type="ECO:0000259" key="7">
    <source>
        <dbReference type="Pfam" id="PF18938"/>
    </source>
</evidence>
<dbReference type="Pfam" id="PF18938">
    <property type="entry name" value="aRib"/>
    <property type="match status" value="3"/>
</dbReference>
<dbReference type="InterPro" id="IPR005877">
    <property type="entry name" value="YSIRK_signal_dom"/>
</dbReference>
<feature type="domain" description="Protein G-related albumin-binding (GA) module" evidence="4">
    <location>
        <begin position="1535"/>
        <end position="1574"/>
    </location>
</feature>
<dbReference type="Pfam" id="PF04650">
    <property type="entry name" value="YSIRK_signal"/>
    <property type="match status" value="1"/>
</dbReference>
<evidence type="ECO:0000259" key="4">
    <source>
        <dbReference type="Pfam" id="PF01468"/>
    </source>
</evidence>
<feature type="domain" description="Protein G-related albumin-binding (GA) module" evidence="4">
    <location>
        <begin position="1925"/>
        <end position="1971"/>
    </location>
</feature>
<feature type="domain" description="DUF1542" evidence="6">
    <location>
        <begin position="434"/>
        <end position="505"/>
    </location>
</feature>
<dbReference type="Proteomes" id="UP000273973">
    <property type="component" value="Unassembled WGS sequence"/>
</dbReference>
<feature type="coiled-coil region" evidence="2">
    <location>
        <begin position="612"/>
        <end position="639"/>
    </location>
</feature>
<sequence>MNRSKKKSFDWYGARQRFSIRKYHIGAASVLLGMTLVLSAGTIVSAETGVNGDGASNGQTLPVNDAGTSEGTNSTTQPQADNQGNNSSGVQTGNTTNSTANDQSANDTGSASGQPVGSSRSADTGTQGDGSTNPTVAEPIMIIPSSASDPAPSGYVTVTFAAANEYAKGFTLGTQTGKSVKVFVKENVKWGELLDDPAWQWPTVETNPEDTVVGWAVNISSQSETYKNKAFALDKYKDTVVKNTNLYPNVVYKVEDVTNNKEQFLEQYGPDEQNKWIFITFDAGKGQLSGSKTSKMVAVSKNLYSIDFSYEKFKEKVESPTLQGHTFVRWQTRDGVVLPKSGPITTETTYEALYLAHPQNQVAVFDRTNLTTSEKEQVKQKIYDANPDLSTGVPQVIKAIEISATGEATVTFDDGTAVKVPSATLTNEDKATARSNAKAEIEKDAMEKSAAINASNLTEEEKRARLTEVRDAQDRANIAIDNAATTEELTKALDDGTAAIKAVSTTNTIKTKAKQALEEAYNAKKDEIDNSSLTAEEKSAKQEELDQAKSAADSAIDTATDDAGVDTALNKGKADIEAIGTIISDKKIAARQQLEDAYSAKETEITNSNLTLEEKATKLAELDKAKEVAENAIDTATDNAGVDTALTNGQSAISGIDTSSSAKKAQAKQDLETAYNTEKAEIENSVLTADEKATKQADLTTAKENAIKAIDAATTDSAVEGALTNGKAAIESTYTAIIKIPSSASEQAPKGYVTVTFAAANKYAKGFTLGNQTGSSVKVFVKENVKWGTLLDDPAWQWPTVTTDPGDIVVGWAVNISASETSYKNKAFSREKYKDTVVTDTKLYPNVVYEVEEVGSRTKDEYLALYGPDEQDKWIFIKFDAGQGSMTYDKKQYTSRSVAAYFQGIGYDNSQFTSKVVSPTLANHTFVRWQTEDGVVLPKSGEITTDTTYKALYLAHPTDKTVVFDANKLTETEKDSLKQAINNANTDSANLIQSITVSDTGEAKVTYNDGTVVTVPASDLINEDKEPARNLAKAEIDKASKEKVAEINASALTDEEKAAKLTEVQEAKDRANNAIDNATTTEDLTKALEDGKSAIAAIDTTTSAEKAAAKQALQEAYNAKKDAITNSGLTAEEKVAKQAELDKAKEDADKAIDAATDNAGVAKALEDGKTAIAGIDTSTSPKKDQAKEELKAVADDAKKAIDANDNLTDAEKQAAKDAVDAEVAKAEKAIDAATKADEVDAATLAGTAAIAEDVVDAAKLDAKNKIAEDVKAAKEAIDNNPNLSETEKQGFKDAVDTEAVKANGEIDKATTPEAAQAAEEAGTAAIAEDVLDAAKQDAKNKIAKDLATVEAAIDANSNLSEDEKKAAKLEAQAKAAEAVANIEKATTPEAAQTLEDAAVKDLANIEIKAAYDDAVKAIEAADNLSTAAKTQALEDLKKARQAAEEAIKTASTADEVAKGALDGLKSIAKVEATAAADDAKAAIAQNSNLTDAEKKVYTDAIGEALKDTETKIDAATDADTVDAETVLAQKDIAKQEVAAATADAVKGIEANTNLTDAEKDEYKATVTKAAETAEQAITDATTAADIQSKTFDATQDVAKEEVKADAADAIAGIKANDNLSDTAKEEAIAAIEEARDTTLENIENAKTAAEVDTATLDAEKANAKAEIKAAADDAKKAIDENANLPASDKNALKLAIDAEVAATNLEIDNAKTAEEIDAATLATEKSIAKAEVKAAAEDALQAIDENANLTDAEKAKAKADVYVELSKAEKAIDKATTADAIDNATLVGEKAFAKEELEAAAEDAKKAIDANDNLTPEEKAAAKDAVDAEVAKANDAIDAATKADEVETATLAGEKAVAKEELKAAADDAKKAIDANDNLTDAEKQAAKDAVDAEVAKAEEAIDAATSADEVETATLVGEKAVAKEELKAAADDAKKAIDANDNLTDAEKQAAKDAVDAEVAKANEAIDAATKADEVETATLAGEKAVAKEELKAAVEDAKKAIDANPNLSDAEKQAAKDAVDASAAAANKAIDGSTSSVEVQAAKGKGNAAIAENVLDAAKQGAKNKLMEEADKAKAAIDANPNLTPEEKAAAKAEIDKAVEEAIIAINGAGTHHALGEIKLPLSALIKPVVTVTPVLDPNNLTEEEIARIKALLEENNTFPEGTEIIVSKGASVSIKYPDGTIDLILPAEIVKQADTTAPAITDDAKGNIVVAPTKEAVEFVVTYVDNNGKA</sequence>
<feature type="domain" description="DUF1542" evidence="6">
    <location>
        <begin position="586"/>
        <end position="658"/>
    </location>
</feature>
<evidence type="ECO:0000313" key="8">
    <source>
        <dbReference type="EMBL" id="RRR42417.1"/>
    </source>
</evidence>
<feature type="domain" description="DUF1542" evidence="6">
    <location>
        <begin position="1259"/>
        <end position="1328"/>
    </location>
</feature>
<feature type="coiled-coil region" evidence="2">
    <location>
        <begin position="1183"/>
        <end position="1236"/>
    </location>
</feature>
<organism evidence="8 9">
    <name type="scientific">Streptococcus suis</name>
    <dbReference type="NCBI Taxonomy" id="1307"/>
    <lineage>
        <taxon>Bacteria</taxon>
        <taxon>Bacillati</taxon>
        <taxon>Bacillota</taxon>
        <taxon>Bacilli</taxon>
        <taxon>Lactobacillales</taxon>
        <taxon>Streptococcaceae</taxon>
        <taxon>Streptococcus</taxon>
    </lineage>
</organism>
<feature type="domain" description="DUF1542" evidence="6">
    <location>
        <begin position="1790"/>
        <end position="1855"/>
    </location>
</feature>
<reference evidence="8 9" key="2">
    <citation type="submission" date="2018-12" db="EMBL/GenBank/DDBJ databases">
        <title>Whole-genome sequences of fifteen clinical Streptococcus suis strains isolated from pigs between 2006 and 2018.</title>
        <authorList>
            <person name="Stevens M.J.A."/>
            <person name="Cernela N."/>
            <person name="Spoerry Serrano N."/>
            <person name="Schmitt S."/>
            <person name="Schrenzel J."/>
            <person name="Stephan R."/>
        </authorList>
    </citation>
    <scope>NUCLEOTIDE SEQUENCE [LARGE SCALE GENOMIC DNA]</scope>
    <source>
        <strain evidence="8 9">SS1014</strain>
    </source>
</reference>
<evidence type="ECO:0000259" key="6">
    <source>
        <dbReference type="Pfam" id="PF07564"/>
    </source>
</evidence>
<dbReference type="InterPro" id="IPR011439">
    <property type="entry name" value="DUF1542"/>
</dbReference>
<feature type="domain" description="YSIRK Gram-positive signal peptide" evidence="5">
    <location>
        <begin position="15"/>
        <end position="38"/>
    </location>
</feature>
<dbReference type="RefSeq" id="WP_125184317.1">
    <property type="nucleotide sequence ID" value="NZ_RSDG01000119.1"/>
</dbReference>
<name>A0A3R8R5F0_STRSU</name>
<evidence type="ECO:0000256" key="1">
    <source>
        <dbReference type="ARBA" id="ARBA00022729"/>
    </source>
</evidence>
<feature type="domain" description="DUF1542" evidence="6">
    <location>
        <begin position="1032"/>
        <end position="1102"/>
    </location>
</feature>
<dbReference type="InterPro" id="IPR002988">
    <property type="entry name" value="GA_module"/>
</dbReference>
<evidence type="ECO:0000256" key="2">
    <source>
        <dbReference type="SAM" id="Coils"/>
    </source>
</evidence>
<feature type="domain" description="DUF1542" evidence="6">
    <location>
        <begin position="1106"/>
        <end position="1179"/>
    </location>
</feature>